<dbReference type="AlphaFoldDB" id="A0A5B7HL32"/>
<keyword evidence="2" id="KW-1185">Reference proteome</keyword>
<evidence type="ECO:0000313" key="2">
    <source>
        <dbReference type="Proteomes" id="UP000324222"/>
    </source>
</evidence>
<comment type="caution">
    <text evidence="1">The sequence shown here is derived from an EMBL/GenBank/DDBJ whole genome shotgun (WGS) entry which is preliminary data.</text>
</comment>
<proteinExistence type="predicted"/>
<gene>
    <name evidence="1" type="ORF">E2C01_064708</name>
</gene>
<organism evidence="1 2">
    <name type="scientific">Portunus trituberculatus</name>
    <name type="common">Swimming crab</name>
    <name type="synonym">Neptunus trituberculatus</name>
    <dbReference type="NCBI Taxonomy" id="210409"/>
    <lineage>
        <taxon>Eukaryota</taxon>
        <taxon>Metazoa</taxon>
        <taxon>Ecdysozoa</taxon>
        <taxon>Arthropoda</taxon>
        <taxon>Crustacea</taxon>
        <taxon>Multicrustacea</taxon>
        <taxon>Malacostraca</taxon>
        <taxon>Eumalacostraca</taxon>
        <taxon>Eucarida</taxon>
        <taxon>Decapoda</taxon>
        <taxon>Pleocyemata</taxon>
        <taxon>Brachyura</taxon>
        <taxon>Eubrachyura</taxon>
        <taxon>Portunoidea</taxon>
        <taxon>Portunidae</taxon>
        <taxon>Portuninae</taxon>
        <taxon>Portunus</taxon>
    </lineage>
</organism>
<dbReference type="EMBL" id="VSRR010031165">
    <property type="protein sequence ID" value="MPC70459.1"/>
    <property type="molecule type" value="Genomic_DNA"/>
</dbReference>
<accession>A0A5B7HL32</accession>
<dbReference type="Proteomes" id="UP000324222">
    <property type="component" value="Unassembled WGS sequence"/>
</dbReference>
<evidence type="ECO:0000313" key="1">
    <source>
        <dbReference type="EMBL" id="MPC70459.1"/>
    </source>
</evidence>
<sequence>MRTGPRRKSKERGGFLSRALSLAASQPPTCIHQGDEAALHFPRGLQTETHAGTMSQVQRRVNFQR</sequence>
<reference evidence="1 2" key="1">
    <citation type="submission" date="2019-05" db="EMBL/GenBank/DDBJ databases">
        <title>Another draft genome of Portunus trituberculatus and its Hox gene families provides insights of decapod evolution.</title>
        <authorList>
            <person name="Jeong J.-H."/>
            <person name="Song I."/>
            <person name="Kim S."/>
            <person name="Choi T."/>
            <person name="Kim D."/>
            <person name="Ryu S."/>
            <person name="Kim W."/>
        </authorList>
    </citation>
    <scope>NUCLEOTIDE SEQUENCE [LARGE SCALE GENOMIC DNA]</scope>
    <source>
        <tissue evidence="1">Muscle</tissue>
    </source>
</reference>
<name>A0A5B7HL32_PORTR</name>
<protein>
    <submittedName>
        <fullName evidence="1">Uncharacterized protein</fullName>
    </submittedName>
</protein>